<evidence type="ECO:0000259" key="7">
    <source>
        <dbReference type="Pfam" id="PF00710"/>
    </source>
</evidence>
<evidence type="ECO:0000256" key="1">
    <source>
        <dbReference type="ARBA" id="ARBA00010518"/>
    </source>
</evidence>
<dbReference type="STRING" id="1758178.GCA_001550095_00467"/>
<dbReference type="InterPro" id="IPR020827">
    <property type="entry name" value="Asparaginase/glutaminase_AS1"/>
</dbReference>
<sequence length="329" mass="33573">MKHVVLIATGGTIASAADKTAGAVNAGLSGETLLASLHQPLEGISVTVENFEAAGSYALDLVTIHRLCGRIDEVLAGDDVDGVVVTHGTDTMEESAFLAWLLVKSDKPVVFTGAQRHAGQPDTDGPRNIHDAICAAGCADLTGVGAVILFEGDIHGARYVTKAHTSRVDTFRSVGLGKFGEVDHGIVHLYTRPAKARVVLETPALDRDVELIGLGLGTSPRLMELAGQAGATGVVLSAFGRGNAPRGFGDATARLVTSGCPVVVASRCHEGRTQAIYGKDSGGVMLVAQGALLAGDLSAVKARLLLSALLGKGLSGPDLAGAFAAIAEA</sequence>
<evidence type="ECO:0000256" key="3">
    <source>
        <dbReference type="PIRSR" id="PIRSR001220-1"/>
    </source>
</evidence>
<dbReference type="PIRSF" id="PIRSF500176">
    <property type="entry name" value="L_ASNase"/>
    <property type="match status" value="1"/>
</dbReference>
<evidence type="ECO:0000256" key="2">
    <source>
        <dbReference type="ARBA" id="ARBA00022801"/>
    </source>
</evidence>
<dbReference type="PANTHER" id="PTHR11707">
    <property type="entry name" value="L-ASPARAGINASE"/>
    <property type="match status" value="1"/>
</dbReference>
<dbReference type="PROSITE" id="PS51732">
    <property type="entry name" value="ASN_GLN_ASE_3"/>
    <property type="match status" value="1"/>
</dbReference>
<feature type="binding site" evidence="4">
    <location>
        <begin position="89"/>
        <end position="90"/>
    </location>
    <ligand>
        <name>substrate</name>
    </ligand>
</feature>
<dbReference type="InterPro" id="IPR036152">
    <property type="entry name" value="Asp/glu_Ase-like_sf"/>
</dbReference>
<organism evidence="9 10">
    <name type="scientific">Celeribacter ethanolicus</name>
    <dbReference type="NCBI Taxonomy" id="1758178"/>
    <lineage>
        <taxon>Bacteria</taxon>
        <taxon>Pseudomonadati</taxon>
        <taxon>Pseudomonadota</taxon>
        <taxon>Alphaproteobacteria</taxon>
        <taxon>Rhodobacterales</taxon>
        <taxon>Roseobacteraceae</taxon>
        <taxon>Celeribacter</taxon>
    </lineage>
</organism>
<dbReference type="SMART" id="SM00870">
    <property type="entry name" value="Asparaginase"/>
    <property type="match status" value="1"/>
</dbReference>
<dbReference type="GO" id="GO:0006528">
    <property type="term" value="P:asparagine metabolic process"/>
    <property type="evidence" value="ECO:0007669"/>
    <property type="project" value="InterPro"/>
</dbReference>
<dbReference type="Pfam" id="PF17763">
    <property type="entry name" value="Asparaginase_C"/>
    <property type="match status" value="1"/>
</dbReference>
<dbReference type="KEGG" id="ceh:CEW89_05560"/>
<evidence type="ECO:0000313" key="9">
    <source>
        <dbReference type="EMBL" id="ATG47086.1"/>
    </source>
</evidence>
<reference evidence="9 10" key="1">
    <citation type="submission" date="2017-06" db="EMBL/GenBank/DDBJ databases">
        <title>Celeribacter sp. TSPH2 complete genome sequence.</title>
        <authorList>
            <person name="Woo J.-H."/>
            <person name="Kim H.-S."/>
        </authorList>
    </citation>
    <scope>NUCLEOTIDE SEQUENCE [LARGE SCALE GENOMIC DNA]</scope>
    <source>
        <strain evidence="9 10">TSPH2</strain>
    </source>
</reference>
<dbReference type="InterPro" id="IPR006034">
    <property type="entry name" value="Asparaginase/glutaminase-like"/>
</dbReference>
<feature type="active site" evidence="6">
    <location>
        <position position="89"/>
    </location>
</feature>
<dbReference type="InterPro" id="IPR027473">
    <property type="entry name" value="L-asparaginase_C"/>
</dbReference>
<feature type="domain" description="Asparaginase/glutaminase C-terminal" evidence="8">
    <location>
        <begin position="209"/>
        <end position="320"/>
    </location>
</feature>
<name>A0A291GAQ3_9RHOB</name>
<keyword evidence="10" id="KW-1185">Reference proteome</keyword>
<feature type="active site" description="O-isoaspartyl threonine intermediate" evidence="3">
    <location>
        <position position="12"/>
    </location>
</feature>
<dbReference type="SFLD" id="SFLDS00057">
    <property type="entry name" value="Glutaminase/Asparaginase"/>
    <property type="match status" value="1"/>
</dbReference>
<dbReference type="OrthoDB" id="9788068at2"/>
<dbReference type="PROSITE" id="PS00917">
    <property type="entry name" value="ASN_GLN_ASE_2"/>
    <property type="match status" value="1"/>
</dbReference>
<dbReference type="Gene3D" id="3.40.50.40">
    <property type="match status" value="1"/>
</dbReference>
<evidence type="ECO:0000256" key="4">
    <source>
        <dbReference type="PIRSR" id="PIRSR001220-2"/>
    </source>
</evidence>
<dbReference type="EMBL" id="CP022196">
    <property type="protein sequence ID" value="ATG47086.1"/>
    <property type="molecule type" value="Genomic_DNA"/>
</dbReference>
<dbReference type="InterPro" id="IPR037152">
    <property type="entry name" value="L-asparaginase_N_sf"/>
</dbReference>
<dbReference type="PANTHER" id="PTHR11707:SF28">
    <property type="entry name" value="60 KDA LYSOPHOSPHOLIPASE"/>
    <property type="match status" value="1"/>
</dbReference>
<feature type="binding site" evidence="4">
    <location>
        <position position="56"/>
    </location>
    <ligand>
        <name>substrate</name>
    </ligand>
</feature>
<evidence type="ECO:0000256" key="5">
    <source>
        <dbReference type="PROSITE-ProRule" id="PRU10099"/>
    </source>
</evidence>
<evidence type="ECO:0000259" key="8">
    <source>
        <dbReference type="Pfam" id="PF17763"/>
    </source>
</evidence>
<dbReference type="Pfam" id="PF00710">
    <property type="entry name" value="Asparaginase"/>
    <property type="match status" value="1"/>
</dbReference>
<dbReference type="PROSITE" id="PS00144">
    <property type="entry name" value="ASN_GLN_ASE_1"/>
    <property type="match status" value="1"/>
</dbReference>
<dbReference type="PIRSF" id="PIRSF001220">
    <property type="entry name" value="L-ASNase_gatD"/>
    <property type="match status" value="1"/>
</dbReference>
<dbReference type="Proteomes" id="UP000217935">
    <property type="component" value="Chromosome"/>
</dbReference>
<keyword evidence="2" id="KW-0378">Hydrolase</keyword>
<comment type="similarity">
    <text evidence="1">Belongs to the asparaginase 1 family.</text>
</comment>
<dbReference type="InterPro" id="IPR027474">
    <property type="entry name" value="L-asparaginase_N"/>
</dbReference>
<evidence type="ECO:0000256" key="6">
    <source>
        <dbReference type="PROSITE-ProRule" id="PRU10100"/>
    </source>
</evidence>
<dbReference type="AlphaFoldDB" id="A0A291GAQ3"/>
<dbReference type="PRINTS" id="PR00139">
    <property type="entry name" value="ASNGLNASE"/>
</dbReference>
<dbReference type="CDD" id="cd08964">
    <property type="entry name" value="L-asparaginase_II"/>
    <property type="match status" value="1"/>
</dbReference>
<dbReference type="InterPro" id="IPR027475">
    <property type="entry name" value="Asparaginase/glutaminase_AS2"/>
</dbReference>
<dbReference type="GO" id="GO:0004067">
    <property type="term" value="F:asparaginase activity"/>
    <property type="evidence" value="ECO:0007669"/>
    <property type="project" value="UniProtKB-UniRule"/>
</dbReference>
<accession>A0A291GAQ3</accession>
<dbReference type="InterPro" id="IPR040919">
    <property type="entry name" value="Asparaginase_C"/>
</dbReference>
<feature type="active site" evidence="5">
    <location>
        <position position="12"/>
    </location>
</feature>
<proteinExistence type="inferred from homology"/>
<gene>
    <name evidence="9" type="ORF">CEW89_05560</name>
</gene>
<dbReference type="SUPFAM" id="SSF53774">
    <property type="entry name" value="Glutaminase/Asparaginase"/>
    <property type="match status" value="1"/>
</dbReference>
<evidence type="ECO:0000313" key="10">
    <source>
        <dbReference type="Proteomes" id="UP000217935"/>
    </source>
</evidence>
<dbReference type="InterPro" id="IPR004550">
    <property type="entry name" value="AsnASE_II"/>
</dbReference>
<dbReference type="RefSeq" id="WP_096805212.1">
    <property type="nucleotide sequence ID" value="NZ_CP022196.1"/>
</dbReference>
<dbReference type="Gene3D" id="3.40.50.1170">
    <property type="entry name" value="L-asparaginase, N-terminal domain"/>
    <property type="match status" value="1"/>
</dbReference>
<protein>
    <submittedName>
        <fullName evidence="9">L-asparaginase</fullName>
    </submittedName>
</protein>
<feature type="domain" description="L-asparaginase N-terminal" evidence="7">
    <location>
        <begin position="3"/>
        <end position="193"/>
    </location>
</feature>